<evidence type="ECO:0000256" key="4">
    <source>
        <dbReference type="ARBA" id="ARBA00022692"/>
    </source>
</evidence>
<feature type="transmembrane region" description="Helical" evidence="8">
    <location>
        <begin position="155"/>
        <end position="177"/>
    </location>
</feature>
<feature type="transmembrane region" description="Helical" evidence="8">
    <location>
        <begin position="12"/>
        <end position="31"/>
    </location>
</feature>
<evidence type="ECO:0000256" key="8">
    <source>
        <dbReference type="SAM" id="Phobius"/>
    </source>
</evidence>
<evidence type="ECO:0000256" key="2">
    <source>
        <dbReference type="ARBA" id="ARBA00022448"/>
    </source>
</evidence>
<dbReference type="PANTHER" id="PTHR23517:SF2">
    <property type="entry name" value="MULTIDRUG RESISTANCE PROTEIN MDTH"/>
    <property type="match status" value="1"/>
</dbReference>
<dbReference type="PANTHER" id="PTHR23517">
    <property type="entry name" value="RESISTANCE PROTEIN MDTM, PUTATIVE-RELATED-RELATED"/>
    <property type="match status" value="1"/>
</dbReference>
<evidence type="ECO:0000259" key="9">
    <source>
        <dbReference type="PROSITE" id="PS50850"/>
    </source>
</evidence>
<feature type="compositionally biased region" description="Polar residues" evidence="7">
    <location>
        <begin position="379"/>
        <end position="389"/>
    </location>
</feature>
<dbReference type="InterPro" id="IPR036259">
    <property type="entry name" value="MFS_trans_sf"/>
</dbReference>
<feature type="domain" description="Major facilitator superfamily (MFS) profile" evidence="9">
    <location>
        <begin position="1"/>
        <end position="179"/>
    </location>
</feature>
<dbReference type="InterPro" id="IPR050171">
    <property type="entry name" value="MFS_Transporters"/>
</dbReference>
<organism evidence="10 11">
    <name type="scientific">Actinomadura namibiensis</name>
    <dbReference type="NCBI Taxonomy" id="182080"/>
    <lineage>
        <taxon>Bacteria</taxon>
        <taxon>Bacillati</taxon>
        <taxon>Actinomycetota</taxon>
        <taxon>Actinomycetes</taxon>
        <taxon>Streptosporangiales</taxon>
        <taxon>Thermomonosporaceae</taxon>
        <taxon>Actinomadura</taxon>
    </lineage>
</organism>
<feature type="transmembrane region" description="Helical" evidence="8">
    <location>
        <begin position="127"/>
        <end position="149"/>
    </location>
</feature>
<evidence type="ECO:0000313" key="11">
    <source>
        <dbReference type="Proteomes" id="UP000572680"/>
    </source>
</evidence>
<feature type="transmembrane region" description="Helical" evidence="8">
    <location>
        <begin position="258"/>
        <end position="278"/>
    </location>
</feature>
<evidence type="ECO:0000313" key="10">
    <source>
        <dbReference type="EMBL" id="MBA8950985.1"/>
    </source>
</evidence>
<keyword evidence="3" id="KW-1003">Cell membrane</keyword>
<feature type="transmembrane region" description="Helical" evidence="8">
    <location>
        <begin position="284"/>
        <end position="305"/>
    </location>
</feature>
<dbReference type="InterPro" id="IPR011701">
    <property type="entry name" value="MFS"/>
</dbReference>
<evidence type="ECO:0000256" key="1">
    <source>
        <dbReference type="ARBA" id="ARBA00004651"/>
    </source>
</evidence>
<dbReference type="AlphaFoldDB" id="A0A7W3LMX8"/>
<accession>A0A7W3LMX8</accession>
<dbReference type="SUPFAM" id="SSF103473">
    <property type="entry name" value="MFS general substrate transporter"/>
    <property type="match status" value="1"/>
</dbReference>
<comment type="subcellular location">
    <subcellularLocation>
        <location evidence="1">Cell membrane</location>
        <topology evidence="1">Multi-pass membrane protein</topology>
    </subcellularLocation>
</comment>
<sequence length="398" mass="40374">MIKELPGPVRTLLVVRVLNQVGSYAMGFLAVLAGPDLAAPVLGVFGVTALASRWAGSLLLDRLPPRTVIAAGLVGTGLALLLLAAARGPAQIVAAVAVVGLAFELYEPATQELLARLTEGPRRSDAYALLGASLVAAGSAGGLVAAVLLPFGARWLMVVDGATCLAAAAITLAFLGGREARTVPRRSGADRWRPPRELLRLTAAGTAFAYGCLAVIMFLPFTLLQRGAPAWVPGLVLAGSALLAPLVVWVARRSASAVPVAAGTALMGVFALAMAAFGGVAGTVAVYLAWAAAYSLFLGRWQTMVADIAPEGDRPRWFAFFGASWGVAQPAVPGVVAVFAGVAGGTGAAAFLTAGAALLLVPPLLMVRAPAFPGRAQRSAGSLIQRSGGPSTGRVSEG</sequence>
<dbReference type="PROSITE" id="PS50850">
    <property type="entry name" value="MFS"/>
    <property type="match status" value="1"/>
</dbReference>
<evidence type="ECO:0000256" key="6">
    <source>
        <dbReference type="ARBA" id="ARBA00023136"/>
    </source>
</evidence>
<feature type="transmembrane region" description="Helical" evidence="8">
    <location>
        <begin position="37"/>
        <end position="55"/>
    </location>
</feature>
<dbReference type="GO" id="GO:0005886">
    <property type="term" value="C:plasma membrane"/>
    <property type="evidence" value="ECO:0007669"/>
    <property type="project" value="UniProtKB-SubCell"/>
</dbReference>
<keyword evidence="2" id="KW-0813">Transport</keyword>
<feature type="transmembrane region" description="Helical" evidence="8">
    <location>
        <begin position="198"/>
        <end position="224"/>
    </location>
</feature>
<feature type="region of interest" description="Disordered" evidence="7">
    <location>
        <begin position="378"/>
        <end position="398"/>
    </location>
</feature>
<gene>
    <name evidence="10" type="ORF">HNR61_002616</name>
</gene>
<feature type="transmembrane region" description="Helical" evidence="8">
    <location>
        <begin position="67"/>
        <end position="84"/>
    </location>
</feature>
<name>A0A7W3LMX8_ACTNM</name>
<keyword evidence="11" id="KW-1185">Reference proteome</keyword>
<dbReference type="InterPro" id="IPR020846">
    <property type="entry name" value="MFS_dom"/>
</dbReference>
<feature type="transmembrane region" description="Helical" evidence="8">
    <location>
        <begin position="90"/>
        <end position="106"/>
    </location>
</feature>
<evidence type="ECO:0000256" key="5">
    <source>
        <dbReference type="ARBA" id="ARBA00022989"/>
    </source>
</evidence>
<dbReference type="Pfam" id="PF07690">
    <property type="entry name" value="MFS_1"/>
    <property type="match status" value="1"/>
</dbReference>
<reference evidence="10 11" key="1">
    <citation type="submission" date="2020-08" db="EMBL/GenBank/DDBJ databases">
        <title>Genomic Encyclopedia of Type Strains, Phase IV (KMG-IV): sequencing the most valuable type-strain genomes for metagenomic binning, comparative biology and taxonomic classification.</title>
        <authorList>
            <person name="Goeker M."/>
        </authorList>
    </citation>
    <scope>NUCLEOTIDE SEQUENCE [LARGE SCALE GENOMIC DNA]</scope>
    <source>
        <strain evidence="10 11">DSM 44197</strain>
    </source>
</reference>
<dbReference type="GO" id="GO:0022857">
    <property type="term" value="F:transmembrane transporter activity"/>
    <property type="evidence" value="ECO:0007669"/>
    <property type="project" value="InterPro"/>
</dbReference>
<keyword evidence="4 8" id="KW-0812">Transmembrane</keyword>
<dbReference type="RefSeq" id="WP_182843384.1">
    <property type="nucleotide sequence ID" value="NZ_BAAALP010000016.1"/>
</dbReference>
<comment type="caution">
    <text evidence="10">The sequence shown here is derived from an EMBL/GenBank/DDBJ whole genome shotgun (WGS) entry which is preliminary data.</text>
</comment>
<dbReference type="EMBL" id="JACJIA010000003">
    <property type="protein sequence ID" value="MBA8950985.1"/>
    <property type="molecule type" value="Genomic_DNA"/>
</dbReference>
<dbReference type="Proteomes" id="UP000572680">
    <property type="component" value="Unassembled WGS sequence"/>
</dbReference>
<protein>
    <submittedName>
        <fullName evidence="10">MFS family permease</fullName>
    </submittedName>
</protein>
<dbReference type="Gene3D" id="1.20.1250.20">
    <property type="entry name" value="MFS general substrate transporter like domains"/>
    <property type="match status" value="1"/>
</dbReference>
<feature type="transmembrane region" description="Helical" evidence="8">
    <location>
        <begin position="348"/>
        <end position="367"/>
    </location>
</feature>
<keyword evidence="6 8" id="KW-0472">Membrane</keyword>
<feature type="transmembrane region" description="Helical" evidence="8">
    <location>
        <begin position="317"/>
        <end position="342"/>
    </location>
</feature>
<keyword evidence="5 8" id="KW-1133">Transmembrane helix</keyword>
<proteinExistence type="predicted"/>
<evidence type="ECO:0000256" key="7">
    <source>
        <dbReference type="SAM" id="MobiDB-lite"/>
    </source>
</evidence>
<feature type="transmembrane region" description="Helical" evidence="8">
    <location>
        <begin position="230"/>
        <end position="251"/>
    </location>
</feature>
<evidence type="ECO:0000256" key="3">
    <source>
        <dbReference type="ARBA" id="ARBA00022475"/>
    </source>
</evidence>